<feature type="transmembrane region" description="Helical" evidence="1">
    <location>
        <begin position="65"/>
        <end position="83"/>
    </location>
</feature>
<evidence type="ECO:0000313" key="2">
    <source>
        <dbReference type="EMBL" id="KKS08974.1"/>
    </source>
</evidence>
<dbReference type="AlphaFoldDB" id="A0A0G0W7I2"/>
<reference evidence="2 3" key="1">
    <citation type="journal article" date="2015" name="Nature">
        <title>rRNA introns, odd ribosomes, and small enigmatic genomes across a large radiation of phyla.</title>
        <authorList>
            <person name="Brown C.T."/>
            <person name="Hug L.A."/>
            <person name="Thomas B.C."/>
            <person name="Sharon I."/>
            <person name="Castelle C.J."/>
            <person name="Singh A."/>
            <person name="Wilkins M.J."/>
            <person name="Williams K.H."/>
            <person name="Banfield J.F."/>
        </authorList>
    </citation>
    <scope>NUCLEOTIDE SEQUENCE [LARGE SCALE GENOMIC DNA]</scope>
</reference>
<organism evidence="2 3">
    <name type="scientific">candidate division CPR2 bacterium GW2011_GWC1_41_48</name>
    <dbReference type="NCBI Taxonomy" id="1618344"/>
    <lineage>
        <taxon>Bacteria</taxon>
        <taxon>Bacteria division CPR2</taxon>
    </lineage>
</organism>
<proteinExistence type="predicted"/>
<gene>
    <name evidence="2" type="ORF">UU65_C0003G0029</name>
</gene>
<evidence type="ECO:0000256" key="1">
    <source>
        <dbReference type="SAM" id="Phobius"/>
    </source>
</evidence>
<dbReference type="EMBL" id="LCBL01000003">
    <property type="protein sequence ID" value="KKS08974.1"/>
    <property type="molecule type" value="Genomic_DNA"/>
</dbReference>
<dbReference type="Proteomes" id="UP000033869">
    <property type="component" value="Unassembled WGS sequence"/>
</dbReference>
<name>A0A0G0W7I2_UNCC2</name>
<feature type="transmembrane region" description="Helical" evidence="1">
    <location>
        <begin position="89"/>
        <end position="109"/>
    </location>
</feature>
<protein>
    <submittedName>
        <fullName evidence="2">Uncharacterized protein</fullName>
    </submittedName>
</protein>
<sequence length="116" mass="13325">MKILTYVFLSLVGLLYFLFYVDPWKAGFMQIVLFFGLIFMSGFSIGSFAAFQIRKSLTFIEMPKASIREGIFIGIVVTSLAILKSQNLLWFWDGFFLITAFILIEIFLLSKKGRLV</sequence>
<feature type="transmembrane region" description="Helical" evidence="1">
    <location>
        <begin position="5"/>
        <end position="21"/>
    </location>
</feature>
<evidence type="ECO:0000313" key="3">
    <source>
        <dbReference type="Proteomes" id="UP000033869"/>
    </source>
</evidence>
<comment type="caution">
    <text evidence="2">The sequence shown here is derived from an EMBL/GenBank/DDBJ whole genome shotgun (WGS) entry which is preliminary data.</text>
</comment>
<feature type="transmembrane region" description="Helical" evidence="1">
    <location>
        <begin position="27"/>
        <end position="53"/>
    </location>
</feature>
<keyword evidence="1" id="KW-0812">Transmembrane</keyword>
<accession>A0A0G0W7I2</accession>
<keyword evidence="1" id="KW-0472">Membrane</keyword>
<keyword evidence="1" id="KW-1133">Transmembrane helix</keyword>